<dbReference type="EMBL" id="MU826844">
    <property type="protein sequence ID" value="KAJ7371565.1"/>
    <property type="molecule type" value="Genomic_DNA"/>
</dbReference>
<dbReference type="OrthoDB" id="5985771at2759"/>
<name>A0A9X0CQ50_9CNID</name>
<keyword evidence="1" id="KW-1133">Transmembrane helix</keyword>
<comment type="caution">
    <text evidence="2">The sequence shown here is derived from an EMBL/GenBank/DDBJ whole genome shotgun (WGS) entry which is preliminary data.</text>
</comment>
<evidence type="ECO:0000313" key="2">
    <source>
        <dbReference type="EMBL" id="KAJ7371565.1"/>
    </source>
</evidence>
<organism evidence="2 3">
    <name type="scientific">Desmophyllum pertusum</name>
    <dbReference type="NCBI Taxonomy" id="174260"/>
    <lineage>
        <taxon>Eukaryota</taxon>
        <taxon>Metazoa</taxon>
        <taxon>Cnidaria</taxon>
        <taxon>Anthozoa</taxon>
        <taxon>Hexacorallia</taxon>
        <taxon>Scleractinia</taxon>
        <taxon>Caryophylliina</taxon>
        <taxon>Caryophylliidae</taxon>
        <taxon>Desmophyllum</taxon>
    </lineage>
</organism>
<gene>
    <name evidence="2" type="primary">CPED1_3</name>
    <name evidence="2" type="ORF">OS493_024239</name>
</gene>
<evidence type="ECO:0000256" key="1">
    <source>
        <dbReference type="SAM" id="Phobius"/>
    </source>
</evidence>
<protein>
    <submittedName>
        <fullName evidence="2">Cadherin-like and PC-esterase</fullName>
    </submittedName>
</protein>
<proteinExistence type="predicted"/>
<sequence length="532" mass="56776">MRPLVITDALRKEIEHWRFLDTWEGHLPWLEEKHSHIVLCTDASPFGWGGVRSPDSICLSTSDYWTEEHEGLSINVKEACALANVLLTFSESELPCVARLHVPAVRCPQFSYPNDSSFLFCQMCGYHRQLTNPLHIQRANFNLSSLDSRLSALNASANSTPYAKQKSSLRFRAGAFSIFAPRKQDNFYGYPSGCMPFSSLERYILCGRAVCVSLVLLVCFAAFRVLFDEPLFAVLMGSRQTNTSMEAALFNNVSSATDSPLSSANIALSVTAPSSVVVEAPLPSLQNTGSGTLISPELVAVVSQMVQAAMQAHQAALLTQPISVSAASSPVPSSGPLSAAIGSQDSLGSAANSFLASGVGFPPGQAGISASQGRPIPFVVPSFMSTFATPLPAIALQSASAMSGFTPGTSREVVQSPLASVSLLADQPFVVGLGFSPVPSKLVKQILAGKYIDLSELLAANLVNADPEPQLLFEGRLVLTTPPQKAASVYRGPSKLDQDFLHLLASVDLAFTSPMERFVTVSAAHSAYTPPF</sequence>
<keyword evidence="3" id="KW-1185">Reference proteome</keyword>
<dbReference type="AlphaFoldDB" id="A0A9X0CQ50"/>
<keyword evidence="1" id="KW-0472">Membrane</keyword>
<feature type="transmembrane region" description="Helical" evidence="1">
    <location>
        <begin position="205"/>
        <end position="227"/>
    </location>
</feature>
<dbReference type="Proteomes" id="UP001163046">
    <property type="component" value="Unassembled WGS sequence"/>
</dbReference>
<evidence type="ECO:0000313" key="3">
    <source>
        <dbReference type="Proteomes" id="UP001163046"/>
    </source>
</evidence>
<reference evidence="2" key="1">
    <citation type="submission" date="2023-01" db="EMBL/GenBank/DDBJ databases">
        <title>Genome assembly of the deep-sea coral Lophelia pertusa.</title>
        <authorList>
            <person name="Herrera S."/>
            <person name="Cordes E."/>
        </authorList>
    </citation>
    <scope>NUCLEOTIDE SEQUENCE</scope>
    <source>
        <strain evidence="2">USNM1676648</strain>
        <tissue evidence="2">Polyp</tissue>
    </source>
</reference>
<keyword evidence="1" id="KW-0812">Transmembrane</keyword>
<accession>A0A9X0CQ50</accession>